<dbReference type="AlphaFoldDB" id="B4GNN0"/>
<name>B4GNN0_DROPE</name>
<dbReference type="Proteomes" id="UP000008744">
    <property type="component" value="Unassembled WGS sequence"/>
</dbReference>
<sequence>MEEAANGTPQSARRPRLGLMRRACHTTPLLRLQREELGTTTPTDRTEQDTPRALPLSTNSRKRIGLSRIRTELTKKRLEFAAASQLKEKTSEKESTPREKEKKPQAKKAERTVASKLQEDERGKIVEDKDRLEEDDERAKIVEDKEQMEEEDEEVVDKEQMEEEDDKVEPQDSRIAELQADIETWRRGFIATMNDLQAMVDPRPTKKAVLIQLGIPLEMLRYLEED</sequence>
<dbReference type="OMA" id="PLEMLRY"/>
<dbReference type="EMBL" id="CH479186">
    <property type="protein sequence ID" value="EDW39356.1"/>
    <property type="molecule type" value="Genomic_DNA"/>
</dbReference>
<evidence type="ECO:0000313" key="3">
    <source>
        <dbReference type="Proteomes" id="UP000008744"/>
    </source>
</evidence>
<evidence type="ECO:0000256" key="1">
    <source>
        <dbReference type="SAM" id="MobiDB-lite"/>
    </source>
</evidence>
<dbReference type="HOGENOM" id="CLU_1462819_0_0_1"/>
<keyword evidence="3" id="KW-1185">Reference proteome</keyword>
<evidence type="ECO:0000313" key="2">
    <source>
        <dbReference type="EMBL" id="EDW39356.1"/>
    </source>
</evidence>
<dbReference type="OrthoDB" id="8045512at2759"/>
<dbReference type="KEGG" id="dpe:6595331"/>
<feature type="compositionally biased region" description="Acidic residues" evidence="1">
    <location>
        <begin position="146"/>
        <end position="167"/>
    </location>
</feature>
<feature type="region of interest" description="Disordered" evidence="1">
    <location>
        <begin position="81"/>
        <end position="174"/>
    </location>
</feature>
<proteinExistence type="predicted"/>
<protein>
    <submittedName>
        <fullName evidence="2">GL14052</fullName>
    </submittedName>
</protein>
<organism evidence="3">
    <name type="scientific">Drosophila persimilis</name>
    <name type="common">Fruit fly</name>
    <dbReference type="NCBI Taxonomy" id="7234"/>
    <lineage>
        <taxon>Eukaryota</taxon>
        <taxon>Metazoa</taxon>
        <taxon>Ecdysozoa</taxon>
        <taxon>Arthropoda</taxon>
        <taxon>Hexapoda</taxon>
        <taxon>Insecta</taxon>
        <taxon>Pterygota</taxon>
        <taxon>Neoptera</taxon>
        <taxon>Endopterygota</taxon>
        <taxon>Diptera</taxon>
        <taxon>Brachycera</taxon>
        <taxon>Muscomorpha</taxon>
        <taxon>Ephydroidea</taxon>
        <taxon>Drosophilidae</taxon>
        <taxon>Drosophila</taxon>
        <taxon>Sophophora</taxon>
    </lineage>
</organism>
<gene>
    <name evidence="2" type="primary">Dper\GL14052</name>
    <name evidence="2" type="ORF">Dper_GL14052</name>
</gene>
<reference evidence="2 3" key="1">
    <citation type="journal article" date="2007" name="Nature">
        <title>Evolution of genes and genomes on the Drosophila phylogeny.</title>
        <authorList>
            <consortium name="Drosophila 12 Genomes Consortium"/>
            <person name="Clark A.G."/>
            <person name="Eisen M.B."/>
            <person name="Smith D.R."/>
            <person name="Bergman C.M."/>
            <person name="Oliver B."/>
            <person name="Markow T.A."/>
            <person name="Kaufman T.C."/>
            <person name="Kellis M."/>
            <person name="Gelbart W."/>
            <person name="Iyer V.N."/>
            <person name="Pollard D.A."/>
            <person name="Sackton T.B."/>
            <person name="Larracuente A.M."/>
            <person name="Singh N.D."/>
            <person name="Abad J.P."/>
            <person name="Abt D.N."/>
            <person name="Adryan B."/>
            <person name="Aguade M."/>
            <person name="Akashi H."/>
            <person name="Anderson W.W."/>
            <person name="Aquadro C.F."/>
            <person name="Ardell D.H."/>
            <person name="Arguello R."/>
            <person name="Artieri C.G."/>
            <person name="Barbash D.A."/>
            <person name="Barker D."/>
            <person name="Barsanti P."/>
            <person name="Batterham P."/>
            <person name="Batzoglou S."/>
            <person name="Begun D."/>
            <person name="Bhutkar A."/>
            <person name="Blanco E."/>
            <person name="Bosak S.A."/>
            <person name="Bradley R.K."/>
            <person name="Brand A.D."/>
            <person name="Brent M.R."/>
            <person name="Brooks A.N."/>
            <person name="Brown R.H."/>
            <person name="Butlin R.K."/>
            <person name="Caggese C."/>
            <person name="Calvi B.R."/>
            <person name="Bernardo de Carvalho A."/>
            <person name="Caspi A."/>
            <person name="Castrezana S."/>
            <person name="Celniker S.E."/>
            <person name="Chang J.L."/>
            <person name="Chapple C."/>
            <person name="Chatterji S."/>
            <person name="Chinwalla A."/>
            <person name="Civetta A."/>
            <person name="Clifton S.W."/>
            <person name="Comeron J.M."/>
            <person name="Costello J.C."/>
            <person name="Coyne J.A."/>
            <person name="Daub J."/>
            <person name="David R.G."/>
            <person name="Delcher A.L."/>
            <person name="Delehaunty K."/>
            <person name="Do C.B."/>
            <person name="Ebling H."/>
            <person name="Edwards K."/>
            <person name="Eickbush T."/>
            <person name="Evans J.D."/>
            <person name="Filipski A."/>
            <person name="Findeiss S."/>
            <person name="Freyhult E."/>
            <person name="Fulton L."/>
            <person name="Fulton R."/>
            <person name="Garcia A.C."/>
            <person name="Gardiner A."/>
            <person name="Garfield D.A."/>
            <person name="Garvin B.E."/>
            <person name="Gibson G."/>
            <person name="Gilbert D."/>
            <person name="Gnerre S."/>
            <person name="Godfrey J."/>
            <person name="Good R."/>
            <person name="Gotea V."/>
            <person name="Gravely B."/>
            <person name="Greenberg A.J."/>
            <person name="Griffiths-Jones S."/>
            <person name="Gross S."/>
            <person name="Guigo R."/>
            <person name="Gustafson E.A."/>
            <person name="Haerty W."/>
            <person name="Hahn M.W."/>
            <person name="Halligan D.L."/>
            <person name="Halpern A.L."/>
            <person name="Halter G.M."/>
            <person name="Han M.V."/>
            <person name="Heger A."/>
            <person name="Hillier L."/>
            <person name="Hinrichs A.S."/>
            <person name="Holmes I."/>
            <person name="Hoskins R.A."/>
            <person name="Hubisz M.J."/>
            <person name="Hultmark D."/>
            <person name="Huntley M.A."/>
            <person name="Jaffe D.B."/>
            <person name="Jagadeeshan S."/>
            <person name="Jeck W.R."/>
            <person name="Johnson J."/>
            <person name="Jones C.D."/>
            <person name="Jordan W.C."/>
            <person name="Karpen G.H."/>
            <person name="Kataoka E."/>
            <person name="Keightley P.D."/>
            <person name="Kheradpour P."/>
            <person name="Kirkness E.F."/>
            <person name="Koerich L.B."/>
            <person name="Kristiansen K."/>
            <person name="Kudrna D."/>
            <person name="Kulathinal R.J."/>
            <person name="Kumar S."/>
            <person name="Kwok R."/>
            <person name="Lander E."/>
            <person name="Langley C.H."/>
            <person name="Lapoint R."/>
            <person name="Lazzaro B.P."/>
            <person name="Lee S.J."/>
            <person name="Levesque L."/>
            <person name="Li R."/>
            <person name="Lin C.F."/>
            <person name="Lin M.F."/>
            <person name="Lindblad-Toh K."/>
            <person name="Llopart A."/>
            <person name="Long M."/>
            <person name="Low L."/>
            <person name="Lozovsky E."/>
            <person name="Lu J."/>
            <person name="Luo M."/>
            <person name="Machado C.A."/>
            <person name="Makalowski W."/>
            <person name="Marzo M."/>
            <person name="Matsuda M."/>
            <person name="Matzkin L."/>
            <person name="McAllister B."/>
            <person name="McBride C.S."/>
            <person name="McKernan B."/>
            <person name="McKernan K."/>
            <person name="Mendez-Lago M."/>
            <person name="Minx P."/>
            <person name="Mollenhauer M.U."/>
            <person name="Montooth K."/>
            <person name="Mount S.M."/>
            <person name="Mu X."/>
            <person name="Myers E."/>
            <person name="Negre B."/>
            <person name="Newfeld S."/>
            <person name="Nielsen R."/>
            <person name="Noor M.A."/>
            <person name="O'Grady P."/>
            <person name="Pachter L."/>
            <person name="Papaceit M."/>
            <person name="Parisi M.J."/>
            <person name="Parisi M."/>
            <person name="Parts L."/>
            <person name="Pedersen J.S."/>
            <person name="Pesole G."/>
            <person name="Phillippy A.M."/>
            <person name="Ponting C.P."/>
            <person name="Pop M."/>
            <person name="Porcelli D."/>
            <person name="Powell J.R."/>
            <person name="Prohaska S."/>
            <person name="Pruitt K."/>
            <person name="Puig M."/>
            <person name="Quesneville H."/>
            <person name="Ram K.R."/>
            <person name="Rand D."/>
            <person name="Rasmussen M.D."/>
            <person name="Reed L.K."/>
            <person name="Reenan R."/>
            <person name="Reily A."/>
            <person name="Remington K.A."/>
            <person name="Rieger T.T."/>
            <person name="Ritchie M.G."/>
            <person name="Robin C."/>
            <person name="Rogers Y.H."/>
            <person name="Rohde C."/>
            <person name="Rozas J."/>
            <person name="Rubenfield M.J."/>
            <person name="Ruiz A."/>
            <person name="Russo S."/>
            <person name="Salzberg S.L."/>
            <person name="Sanchez-Gracia A."/>
            <person name="Saranga D.J."/>
            <person name="Sato H."/>
            <person name="Schaeffer S.W."/>
            <person name="Schatz M.C."/>
            <person name="Schlenke T."/>
            <person name="Schwartz R."/>
            <person name="Segarra C."/>
            <person name="Singh R.S."/>
            <person name="Sirot L."/>
            <person name="Sirota M."/>
            <person name="Sisneros N.B."/>
            <person name="Smith C.D."/>
            <person name="Smith T.F."/>
            <person name="Spieth J."/>
            <person name="Stage D.E."/>
            <person name="Stark A."/>
            <person name="Stephan W."/>
            <person name="Strausberg R.L."/>
            <person name="Strempel S."/>
            <person name="Sturgill D."/>
            <person name="Sutton G."/>
            <person name="Sutton G.G."/>
            <person name="Tao W."/>
            <person name="Teichmann S."/>
            <person name="Tobari Y.N."/>
            <person name="Tomimura Y."/>
            <person name="Tsolas J.M."/>
            <person name="Valente V.L."/>
            <person name="Venter E."/>
            <person name="Venter J.C."/>
            <person name="Vicario S."/>
            <person name="Vieira F.G."/>
            <person name="Vilella A.J."/>
            <person name="Villasante A."/>
            <person name="Walenz B."/>
            <person name="Wang J."/>
            <person name="Wasserman M."/>
            <person name="Watts T."/>
            <person name="Wilson D."/>
            <person name="Wilson R.K."/>
            <person name="Wing R.A."/>
            <person name="Wolfner M.F."/>
            <person name="Wong A."/>
            <person name="Wong G.K."/>
            <person name="Wu C.I."/>
            <person name="Wu G."/>
            <person name="Yamamoto D."/>
            <person name="Yang H.P."/>
            <person name="Yang S.P."/>
            <person name="Yorke J.A."/>
            <person name="Yoshida K."/>
            <person name="Zdobnov E."/>
            <person name="Zhang P."/>
            <person name="Zhang Y."/>
            <person name="Zimin A.V."/>
            <person name="Baldwin J."/>
            <person name="Abdouelleil A."/>
            <person name="Abdulkadir J."/>
            <person name="Abebe A."/>
            <person name="Abera B."/>
            <person name="Abreu J."/>
            <person name="Acer S.C."/>
            <person name="Aftuck L."/>
            <person name="Alexander A."/>
            <person name="An P."/>
            <person name="Anderson E."/>
            <person name="Anderson S."/>
            <person name="Arachi H."/>
            <person name="Azer M."/>
            <person name="Bachantsang P."/>
            <person name="Barry A."/>
            <person name="Bayul T."/>
            <person name="Berlin A."/>
            <person name="Bessette D."/>
            <person name="Bloom T."/>
            <person name="Blye J."/>
            <person name="Boguslavskiy L."/>
            <person name="Bonnet C."/>
            <person name="Boukhgalter B."/>
            <person name="Bourzgui I."/>
            <person name="Brown A."/>
            <person name="Cahill P."/>
            <person name="Channer S."/>
            <person name="Cheshatsang Y."/>
            <person name="Chuda L."/>
            <person name="Citroen M."/>
            <person name="Collymore A."/>
            <person name="Cooke P."/>
            <person name="Costello M."/>
            <person name="D'Aco K."/>
            <person name="Daza R."/>
            <person name="De Haan G."/>
            <person name="DeGray S."/>
            <person name="DeMaso C."/>
            <person name="Dhargay N."/>
            <person name="Dooley K."/>
            <person name="Dooley E."/>
            <person name="Doricent M."/>
            <person name="Dorje P."/>
            <person name="Dorjee K."/>
            <person name="Dupes A."/>
            <person name="Elong R."/>
            <person name="Falk J."/>
            <person name="Farina A."/>
            <person name="Faro S."/>
            <person name="Ferguson D."/>
            <person name="Fisher S."/>
            <person name="Foley C.D."/>
            <person name="Franke A."/>
            <person name="Friedrich D."/>
            <person name="Gadbois L."/>
            <person name="Gearin G."/>
            <person name="Gearin C.R."/>
            <person name="Giannoukos G."/>
            <person name="Goode T."/>
            <person name="Graham J."/>
            <person name="Grandbois E."/>
            <person name="Grewal S."/>
            <person name="Gyaltsen K."/>
            <person name="Hafez N."/>
            <person name="Hagos B."/>
            <person name="Hall J."/>
            <person name="Henson C."/>
            <person name="Hollinger A."/>
            <person name="Honan T."/>
            <person name="Huard M.D."/>
            <person name="Hughes L."/>
            <person name="Hurhula B."/>
            <person name="Husby M.E."/>
            <person name="Kamat A."/>
            <person name="Kanga B."/>
            <person name="Kashin S."/>
            <person name="Khazanovich D."/>
            <person name="Kisner P."/>
            <person name="Lance K."/>
            <person name="Lara M."/>
            <person name="Lee W."/>
            <person name="Lennon N."/>
            <person name="Letendre F."/>
            <person name="LeVine R."/>
            <person name="Lipovsky A."/>
            <person name="Liu X."/>
            <person name="Liu J."/>
            <person name="Liu S."/>
            <person name="Lokyitsang T."/>
            <person name="Lokyitsang Y."/>
            <person name="Lubonja R."/>
            <person name="Lui A."/>
            <person name="MacDonald P."/>
            <person name="Magnisalis V."/>
            <person name="Maru K."/>
            <person name="Matthews C."/>
            <person name="McCusker W."/>
            <person name="McDonough S."/>
            <person name="Mehta T."/>
            <person name="Meldrim J."/>
            <person name="Meneus L."/>
            <person name="Mihai O."/>
            <person name="Mihalev A."/>
            <person name="Mihova T."/>
            <person name="Mittelman R."/>
            <person name="Mlenga V."/>
            <person name="Montmayeur A."/>
            <person name="Mulrain L."/>
            <person name="Navidi A."/>
            <person name="Naylor J."/>
            <person name="Negash T."/>
            <person name="Nguyen T."/>
            <person name="Nguyen N."/>
            <person name="Nicol R."/>
            <person name="Norbu C."/>
            <person name="Norbu N."/>
            <person name="Novod N."/>
            <person name="O'Neill B."/>
            <person name="Osman S."/>
            <person name="Markiewicz E."/>
            <person name="Oyono O.L."/>
            <person name="Patti C."/>
            <person name="Phunkhang P."/>
            <person name="Pierre F."/>
            <person name="Priest M."/>
            <person name="Raghuraman S."/>
            <person name="Rege F."/>
            <person name="Reyes R."/>
            <person name="Rise C."/>
            <person name="Rogov P."/>
            <person name="Ross K."/>
            <person name="Ryan E."/>
            <person name="Settipalli S."/>
            <person name="Shea T."/>
            <person name="Sherpa N."/>
            <person name="Shi L."/>
            <person name="Shih D."/>
            <person name="Sparrow T."/>
            <person name="Spaulding J."/>
            <person name="Stalker J."/>
            <person name="Stange-Thomann N."/>
            <person name="Stavropoulos S."/>
            <person name="Stone C."/>
            <person name="Strader C."/>
            <person name="Tesfaye S."/>
            <person name="Thomson T."/>
            <person name="Thoulutsang Y."/>
            <person name="Thoulutsang D."/>
            <person name="Topham K."/>
            <person name="Topping I."/>
            <person name="Tsamla T."/>
            <person name="Vassiliev H."/>
            <person name="Vo A."/>
            <person name="Wangchuk T."/>
            <person name="Wangdi T."/>
            <person name="Weiand M."/>
            <person name="Wilkinson J."/>
            <person name="Wilson A."/>
            <person name="Yadav S."/>
            <person name="Young G."/>
            <person name="Yu Q."/>
            <person name="Zembek L."/>
            <person name="Zhong D."/>
            <person name="Zimmer A."/>
            <person name="Zwirko Z."/>
            <person name="Jaffe D.B."/>
            <person name="Alvarez P."/>
            <person name="Brockman W."/>
            <person name="Butler J."/>
            <person name="Chin C."/>
            <person name="Gnerre S."/>
            <person name="Grabherr M."/>
            <person name="Kleber M."/>
            <person name="Mauceli E."/>
            <person name="MacCallum I."/>
        </authorList>
    </citation>
    <scope>NUCLEOTIDE SEQUENCE [LARGE SCALE GENOMIC DNA]</scope>
    <source>
        <strain evidence="3">MSH-3 / Tucson 14011-0111.49</strain>
    </source>
</reference>
<feature type="compositionally biased region" description="Basic and acidic residues" evidence="1">
    <location>
        <begin position="86"/>
        <end position="145"/>
    </location>
</feature>
<feature type="region of interest" description="Disordered" evidence="1">
    <location>
        <begin position="1"/>
        <end position="68"/>
    </location>
</feature>
<dbReference type="PhylomeDB" id="B4GNN0"/>
<accession>B4GNN0</accession>